<dbReference type="SUPFAM" id="SSF46689">
    <property type="entry name" value="Homeodomain-like"/>
    <property type="match status" value="1"/>
</dbReference>
<evidence type="ECO:0000256" key="1">
    <source>
        <dbReference type="ARBA" id="ARBA00023125"/>
    </source>
</evidence>
<dbReference type="RefSeq" id="WP_151141967.1">
    <property type="nucleotide sequence ID" value="NZ_WAGX01000004.1"/>
</dbReference>
<dbReference type="Gene3D" id="1.10.357.10">
    <property type="entry name" value="Tetracycline Repressor, domain 2"/>
    <property type="match status" value="1"/>
</dbReference>
<feature type="domain" description="HTH tetR-type" evidence="3">
    <location>
        <begin position="4"/>
        <end position="64"/>
    </location>
</feature>
<dbReference type="OrthoDB" id="494991at2"/>
<sequence>MAEIATKVKFLEEGKKEFLDKGYKEASLRQICKNLDLTLGAFYGYFTSKEDLFHEIVSRPAEELLKYYKSTHENYLSSNPEFQKNNLNEIPHRALRNMIDFMFDYYEEFKLVFCKSAGTKYEDYLEEFIKTEVESTLRFIKTMKENHFFDVELDEQLIHILSSMLMKGIIEIFEHDMEYEHAVKYVLKLQMFYTAGWMKLFEG</sequence>
<feature type="DNA-binding region" description="H-T-H motif" evidence="2">
    <location>
        <begin position="27"/>
        <end position="46"/>
    </location>
</feature>
<accession>A0A7V7QLL9</accession>
<dbReference type="InterPro" id="IPR009057">
    <property type="entry name" value="Homeodomain-like_sf"/>
</dbReference>
<keyword evidence="5" id="KW-1185">Reference proteome</keyword>
<dbReference type="PANTHER" id="PTHR43479:SF11">
    <property type="entry name" value="ACREF_ENVCD OPERON REPRESSOR-RELATED"/>
    <property type="match status" value="1"/>
</dbReference>
<gene>
    <name evidence="4" type="ORF">F7O84_03405</name>
</gene>
<dbReference type="PROSITE" id="PS50977">
    <property type="entry name" value="HTH_TETR_2"/>
    <property type="match status" value="1"/>
</dbReference>
<dbReference type="InterPro" id="IPR023772">
    <property type="entry name" value="DNA-bd_HTH_TetR-type_CS"/>
</dbReference>
<dbReference type="PROSITE" id="PS01081">
    <property type="entry name" value="HTH_TETR_1"/>
    <property type="match status" value="1"/>
</dbReference>
<reference evidence="4 5" key="1">
    <citation type="submission" date="2019-09" db="EMBL/GenBank/DDBJ databases">
        <authorList>
            <person name="Valk L.C."/>
        </authorList>
    </citation>
    <scope>NUCLEOTIDE SEQUENCE [LARGE SCALE GENOMIC DNA]</scope>
    <source>
        <strain evidence="4">GalUA</strain>
    </source>
</reference>
<comment type="caution">
    <text evidence="4">The sequence shown here is derived from an EMBL/GenBank/DDBJ whole genome shotgun (WGS) entry which is preliminary data.</text>
</comment>
<dbReference type="GO" id="GO:0003677">
    <property type="term" value="F:DNA binding"/>
    <property type="evidence" value="ECO:0007669"/>
    <property type="project" value="UniProtKB-UniRule"/>
</dbReference>
<evidence type="ECO:0000313" key="4">
    <source>
        <dbReference type="EMBL" id="KAB1439456.1"/>
    </source>
</evidence>
<evidence type="ECO:0000259" key="3">
    <source>
        <dbReference type="PROSITE" id="PS50977"/>
    </source>
</evidence>
<reference evidence="4 5" key="2">
    <citation type="submission" date="2020-02" db="EMBL/GenBank/DDBJ databases">
        <title>Candidatus Galacturonibacter soehngenii shows hetero-acetogenic catabolism of galacturonic acid but lacks a canonical carbon monoxide dehydrogenase/acetyl-CoA synthase complex.</title>
        <authorList>
            <person name="Diender M."/>
            <person name="Stouten G.R."/>
            <person name="Petersen J.F."/>
            <person name="Nielsen P.H."/>
            <person name="Dueholm M.S."/>
            <person name="Pronk J.T."/>
            <person name="Van Loosdrecht M.C.M."/>
        </authorList>
    </citation>
    <scope>NUCLEOTIDE SEQUENCE [LARGE SCALE GENOMIC DNA]</scope>
    <source>
        <strain evidence="4">GalUA</strain>
    </source>
</reference>
<organism evidence="4 5">
    <name type="scientific">Candidatus Galacturonatibacter soehngenii</name>
    <dbReference type="NCBI Taxonomy" id="2307010"/>
    <lineage>
        <taxon>Bacteria</taxon>
        <taxon>Bacillati</taxon>
        <taxon>Bacillota</taxon>
        <taxon>Clostridia</taxon>
        <taxon>Lachnospirales</taxon>
        <taxon>Lachnospiraceae</taxon>
        <taxon>Candidatus Galacturonatibacter</taxon>
    </lineage>
</organism>
<dbReference type="InterPro" id="IPR050624">
    <property type="entry name" value="HTH-type_Tx_Regulator"/>
</dbReference>
<dbReference type="Pfam" id="PF00440">
    <property type="entry name" value="TetR_N"/>
    <property type="match status" value="1"/>
</dbReference>
<dbReference type="AlphaFoldDB" id="A0A7V7QLL9"/>
<evidence type="ECO:0000256" key="2">
    <source>
        <dbReference type="PROSITE-ProRule" id="PRU00335"/>
    </source>
</evidence>
<dbReference type="InterPro" id="IPR001647">
    <property type="entry name" value="HTH_TetR"/>
</dbReference>
<proteinExistence type="predicted"/>
<dbReference type="EMBL" id="WAGX01000004">
    <property type="protein sequence ID" value="KAB1439456.1"/>
    <property type="molecule type" value="Genomic_DNA"/>
</dbReference>
<keyword evidence="1 2" id="KW-0238">DNA-binding</keyword>
<protein>
    <submittedName>
        <fullName evidence="4">TetR/AcrR family transcriptional regulator</fullName>
    </submittedName>
</protein>
<evidence type="ECO:0000313" key="5">
    <source>
        <dbReference type="Proteomes" id="UP000461768"/>
    </source>
</evidence>
<name>A0A7V7QLL9_9FIRM</name>
<dbReference type="Proteomes" id="UP000461768">
    <property type="component" value="Unassembled WGS sequence"/>
</dbReference>
<dbReference type="PANTHER" id="PTHR43479">
    <property type="entry name" value="ACREF/ENVCD OPERON REPRESSOR-RELATED"/>
    <property type="match status" value="1"/>
</dbReference>